<dbReference type="Gene3D" id="1.25.40.420">
    <property type="match status" value="1"/>
</dbReference>
<dbReference type="EMBL" id="KK198764">
    <property type="protein sequence ID" value="KCW46071.1"/>
    <property type="molecule type" value="Genomic_DNA"/>
</dbReference>
<dbReference type="Gramene" id="KCW46071">
    <property type="protein sequence ID" value="KCW46071"/>
    <property type="gene ID" value="EUGRSUZ_L00046"/>
</dbReference>
<sequence>MASPDVDYPWSSSAEETFCGHFIMQLEEADPADISPVLESPTPSSSNNFPKETKRTWDSLFMDAYGADVNIFVEENLFIIAHSSILSAASPVLRNIMHQSTVRNGMRFIRIPGVPNEAVQAFIRFLYSSWYEETTKKYALHLLILSYSYSVPSFKRVCTHYLDLARYCDAPRLSLICIRMVLKDFKSVSLTEGWKVMKHANPALEQELLEAVVEVDSTSLLNVTHMERLATRKHLAWSMSDCSCFGLV</sequence>
<protein>
    <recommendedName>
        <fullName evidence="2">BTB domain-containing protein</fullName>
    </recommendedName>
</protein>
<evidence type="ECO:0000259" key="2">
    <source>
        <dbReference type="PROSITE" id="PS50097"/>
    </source>
</evidence>
<dbReference type="SMART" id="SM00225">
    <property type="entry name" value="BTB"/>
    <property type="match status" value="1"/>
</dbReference>
<dbReference type="UniPathway" id="UPA00143"/>
<dbReference type="PANTHER" id="PTHR46287">
    <property type="entry name" value="BTB/POZ AND TAZ DOMAIN-CONTAINING PROTEIN 3-RELATED"/>
    <property type="match status" value="1"/>
</dbReference>
<dbReference type="InterPro" id="IPR011333">
    <property type="entry name" value="SKP1/BTB/POZ_sf"/>
</dbReference>
<dbReference type="GO" id="GO:0016567">
    <property type="term" value="P:protein ubiquitination"/>
    <property type="evidence" value="ECO:0007669"/>
    <property type="project" value="UniProtKB-UniPathway"/>
</dbReference>
<reference evidence="3" key="1">
    <citation type="submission" date="2013-07" db="EMBL/GenBank/DDBJ databases">
        <title>The genome of Eucalyptus grandis.</title>
        <authorList>
            <person name="Schmutz J."/>
            <person name="Hayes R."/>
            <person name="Myburg A."/>
            <person name="Tuskan G."/>
            <person name="Grattapaglia D."/>
            <person name="Rokhsar D.S."/>
        </authorList>
    </citation>
    <scope>NUCLEOTIDE SEQUENCE</scope>
    <source>
        <tissue evidence="3">Leaf extractions</tissue>
    </source>
</reference>
<dbReference type="Gene3D" id="3.30.710.10">
    <property type="entry name" value="Potassium Channel Kv1.1, Chain A"/>
    <property type="match status" value="1"/>
</dbReference>
<proteinExistence type="predicted"/>
<feature type="domain" description="BTB" evidence="2">
    <location>
        <begin position="67"/>
        <end position="135"/>
    </location>
</feature>
<name>A0A058ZXI0_EUCGR</name>
<dbReference type="PANTHER" id="PTHR46287:SF1">
    <property type="entry name" value="BTB_POZ AND TAZ DOMAIN-CONTAINING PROTEIN 3"/>
    <property type="match status" value="1"/>
</dbReference>
<dbReference type="SUPFAM" id="SSF54695">
    <property type="entry name" value="POZ domain"/>
    <property type="match status" value="1"/>
</dbReference>
<dbReference type="InParanoid" id="A0A058ZXI0"/>
<dbReference type="Pfam" id="PF00651">
    <property type="entry name" value="BTB"/>
    <property type="match status" value="1"/>
</dbReference>
<dbReference type="OMA" id="IVVCIRM"/>
<dbReference type="AlphaFoldDB" id="A0A058ZXI0"/>
<gene>
    <name evidence="3" type="ORF">EUGRSUZ_L00046</name>
</gene>
<accession>A0A058ZXI0</accession>
<organism evidence="3">
    <name type="scientific">Eucalyptus grandis</name>
    <name type="common">Flooded gum</name>
    <dbReference type="NCBI Taxonomy" id="71139"/>
    <lineage>
        <taxon>Eukaryota</taxon>
        <taxon>Viridiplantae</taxon>
        <taxon>Streptophyta</taxon>
        <taxon>Embryophyta</taxon>
        <taxon>Tracheophyta</taxon>
        <taxon>Spermatophyta</taxon>
        <taxon>Magnoliopsida</taxon>
        <taxon>eudicotyledons</taxon>
        <taxon>Gunneridae</taxon>
        <taxon>Pentapetalae</taxon>
        <taxon>rosids</taxon>
        <taxon>malvids</taxon>
        <taxon>Myrtales</taxon>
        <taxon>Myrtaceae</taxon>
        <taxon>Myrtoideae</taxon>
        <taxon>Eucalypteae</taxon>
        <taxon>Eucalyptus</taxon>
    </lineage>
</organism>
<dbReference type="InterPro" id="IPR044513">
    <property type="entry name" value="BT1/2/3/4/5"/>
</dbReference>
<dbReference type="GO" id="GO:0006355">
    <property type="term" value="P:regulation of DNA-templated transcription"/>
    <property type="evidence" value="ECO:0007669"/>
    <property type="project" value="UniProtKB-ARBA"/>
</dbReference>
<evidence type="ECO:0000256" key="1">
    <source>
        <dbReference type="ARBA" id="ARBA00004906"/>
    </source>
</evidence>
<dbReference type="InterPro" id="IPR000210">
    <property type="entry name" value="BTB/POZ_dom"/>
</dbReference>
<dbReference type="PROSITE" id="PS50097">
    <property type="entry name" value="BTB"/>
    <property type="match status" value="1"/>
</dbReference>
<dbReference type="STRING" id="71139.A0A058ZXI0"/>
<evidence type="ECO:0000313" key="3">
    <source>
        <dbReference type="EMBL" id="KCW46071.1"/>
    </source>
</evidence>
<comment type="pathway">
    <text evidence="1">Protein modification; protein ubiquitination.</text>
</comment>